<evidence type="ECO:0000313" key="3">
    <source>
        <dbReference type="Proteomes" id="UP000026960"/>
    </source>
</evidence>
<protein>
    <submittedName>
        <fullName evidence="2">Uncharacterized protein</fullName>
    </submittedName>
</protein>
<dbReference type="Gramene" id="OBART05G13500.1">
    <property type="protein sequence ID" value="OBART05G13500.1"/>
    <property type="gene ID" value="OBART05G13500"/>
</dbReference>
<dbReference type="PaxDb" id="65489-OBART05G13500.1"/>
<reference evidence="2" key="1">
    <citation type="journal article" date="2009" name="Rice">
        <title>De Novo Next Generation Sequencing of Plant Genomes.</title>
        <authorList>
            <person name="Rounsley S."/>
            <person name="Marri P.R."/>
            <person name="Yu Y."/>
            <person name="He R."/>
            <person name="Sisneros N."/>
            <person name="Goicoechea J.L."/>
            <person name="Lee S.J."/>
            <person name="Angelova A."/>
            <person name="Kudrna D."/>
            <person name="Luo M."/>
            <person name="Affourtit J."/>
            <person name="Desany B."/>
            <person name="Knight J."/>
            <person name="Niazi F."/>
            <person name="Egholm M."/>
            <person name="Wing R.A."/>
        </authorList>
    </citation>
    <scope>NUCLEOTIDE SEQUENCE [LARGE SCALE GENOMIC DNA]</scope>
    <source>
        <strain evidence="2">cv. IRGC 105608</strain>
    </source>
</reference>
<proteinExistence type="predicted"/>
<evidence type="ECO:0000256" key="1">
    <source>
        <dbReference type="SAM" id="MobiDB-lite"/>
    </source>
</evidence>
<reference evidence="2" key="2">
    <citation type="submission" date="2015-03" db="UniProtKB">
        <authorList>
            <consortium name="EnsemblPlants"/>
        </authorList>
    </citation>
    <scope>IDENTIFICATION</scope>
</reference>
<evidence type="ECO:0000313" key="2">
    <source>
        <dbReference type="EnsemblPlants" id="OBART05G13500.1"/>
    </source>
</evidence>
<name>A0A0D3G6N4_9ORYZ</name>
<dbReference type="EnsemblPlants" id="OBART05G13500.1">
    <property type="protein sequence ID" value="OBART05G13500.1"/>
    <property type="gene ID" value="OBART05G13500"/>
</dbReference>
<dbReference type="AlphaFoldDB" id="A0A0D3G6N4"/>
<keyword evidence="3" id="KW-1185">Reference proteome</keyword>
<organism evidence="2">
    <name type="scientific">Oryza barthii</name>
    <dbReference type="NCBI Taxonomy" id="65489"/>
    <lineage>
        <taxon>Eukaryota</taxon>
        <taxon>Viridiplantae</taxon>
        <taxon>Streptophyta</taxon>
        <taxon>Embryophyta</taxon>
        <taxon>Tracheophyta</taxon>
        <taxon>Spermatophyta</taxon>
        <taxon>Magnoliopsida</taxon>
        <taxon>Liliopsida</taxon>
        <taxon>Poales</taxon>
        <taxon>Poaceae</taxon>
        <taxon>BOP clade</taxon>
        <taxon>Oryzoideae</taxon>
        <taxon>Oryzeae</taxon>
        <taxon>Oryzinae</taxon>
        <taxon>Oryza</taxon>
    </lineage>
</organism>
<sequence length="77" mass="8233">MALQVRRTGGDGGKKAVLRRGGGMAVAERKRRYGQGPQGGGMAAQRGGDKVGSKREDKTGPVFVINQYQRVIIDADF</sequence>
<accession>A0A0D3G6N4</accession>
<feature type="compositionally biased region" description="Basic and acidic residues" evidence="1">
    <location>
        <begin position="47"/>
        <end position="58"/>
    </location>
</feature>
<dbReference type="Proteomes" id="UP000026960">
    <property type="component" value="Chromosome 5"/>
</dbReference>
<dbReference type="HOGENOM" id="CLU_190975_0_0_1"/>
<feature type="region of interest" description="Disordered" evidence="1">
    <location>
        <begin position="1"/>
        <end position="58"/>
    </location>
</feature>